<keyword evidence="8" id="KW-1185">Reference proteome</keyword>
<name>A0ABM2F3Q3_EQUPR</name>
<dbReference type="GO" id="GO:0003677">
    <property type="term" value="F:DNA binding"/>
    <property type="evidence" value="ECO:0007669"/>
    <property type="project" value="UniProtKB-KW"/>
</dbReference>
<dbReference type="CDD" id="cd00086">
    <property type="entry name" value="homeodomain"/>
    <property type="match status" value="1"/>
</dbReference>
<feature type="domain" description="Homeobox" evidence="7">
    <location>
        <begin position="206"/>
        <end position="266"/>
    </location>
</feature>
<evidence type="ECO:0000313" key="8">
    <source>
        <dbReference type="Proteomes" id="UP001652662"/>
    </source>
</evidence>
<dbReference type="PANTHER" id="PTHR24327:SF29">
    <property type="entry name" value="HOMEOBOX PROTEIN VENTX"/>
    <property type="match status" value="1"/>
</dbReference>
<evidence type="ECO:0000256" key="3">
    <source>
        <dbReference type="ARBA" id="ARBA00023242"/>
    </source>
</evidence>
<comment type="subcellular location">
    <subcellularLocation>
        <location evidence="4 5">Nucleus</location>
    </subcellularLocation>
</comment>
<dbReference type="GeneID" id="103554527"/>
<dbReference type="PROSITE" id="PS00027">
    <property type="entry name" value="HOMEOBOX_1"/>
    <property type="match status" value="1"/>
</dbReference>
<keyword evidence="3 4" id="KW-0539">Nucleus</keyword>
<evidence type="ECO:0000256" key="1">
    <source>
        <dbReference type="ARBA" id="ARBA00023125"/>
    </source>
</evidence>
<feature type="compositionally biased region" description="Low complexity" evidence="6">
    <location>
        <begin position="52"/>
        <end position="63"/>
    </location>
</feature>
<accession>A0ABM2F3Q3</accession>
<gene>
    <name evidence="9" type="primary">VENTX</name>
</gene>
<reference evidence="9" key="2">
    <citation type="submission" date="2025-08" db="UniProtKB">
        <authorList>
            <consortium name="RefSeq"/>
        </authorList>
    </citation>
    <scope>IDENTIFICATION</scope>
    <source>
        <tissue evidence="9">Blood</tissue>
    </source>
</reference>
<evidence type="ECO:0000256" key="2">
    <source>
        <dbReference type="ARBA" id="ARBA00023155"/>
    </source>
</evidence>
<dbReference type="Gene3D" id="1.10.10.60">
    <property type="entry name" value="Homeodomain-like"/>
    <property type="match status" value="1"/>
</dbReference>
<organism evidence="8 9">
    <name type="scientific">Equus przewalskii</name>
    <name type="common">Przewalski's horse</name>
    <name type="synonym">Equus caballus przewalskii</name>
    <dbReference type="NCBI Taxonomy" id="9798"/>
    <lineage>
        <taxon>Eukaryota</taxon>
        <taxon>Metazoa</taxon>
        <taxon>Chordata</taxon>
        <taxon>Craniata</taxon>
        <taxon>Vertebrata</taxon>
        <taxon>Euteleostomi</taxon>
        <taxon>Mammalia</taxon>
        <taxon>Eutheria</taxon>
        <taxon>Laurasiatheria</taxon>
        <taxon>Perissodactyla</taxon>
        <taxon>Equidae</taxon>
        <taxon>Equus</taxon>
    </lineage>
</organism>
<keyword evidence="2 4" id="KW-0371">Homeobox</keyword>
<dbReference type="InterPro" id="IPR017970">
    <property type="entry name" value="Homeobox_CS"/>
</dbReference>
<dbReference type="SMART" id="SM00389">
    <property type="entry name" value="HOX"/>
    <property type="match status" value="1"/>
</dbReference>
<evidence type="ECO:0000256" key="5">
    <source>
        <dbReference type="RuleBase" id="RU000682"/>
    </source>
</evidence>
<feature type="DNA-binding region" description="Homeobox" evidence="4">
    <location>
        <begin position="208"/>
        <end position="267"/>
    </location>
</feature>
<feature type="compositionally biased region" description="Pro residues" evidence="6">
    <location>
        <begin position="64"/>
        <end position="74"/>
    </location>
</feature>
<dbReference type="PROSITE" id="PS50071">
    <property type="entry name" value="HOMEOBOX_2"/>
    <property type="match status" value="1"/>
</dbReference>
<evidence type="ECO:0000313" key="9">
    <source>
        <dbReference type="RefSeq" id="XP_008523846.2"/>
    </source>
</evidence>
<dbReference type="InterPro" id="IPR050460">
    <property type="entry name" value="Distal-less_Homeobox_TF"/>
</dbReference>
<dbReference type="RefSeq" id="XP_008523846.2">
    <property type="nucleotide sequence ID" value="XM_008525624.2"/>
</dbReference>
<dbReference type="InterPro" id="IPR001356">
    <property type="entry name" value="HD"/>
</dbReference>
<dbReference type="SUPFAM" id="SSF46689">
    <property type="entry name" value="Homeodomain-like"/>
    <property type="match status" value="1"/>
</dbReference>
<dbReference type="InterPro" id="IPR009057">
    <property type="entry name" value="Homeodomain-like_sf"/>
</dbReference>
<evidence type="ECO:0000256" key="6">
    <source>
        <dbReference type="SAM" id="MobiDB-lite"/>
    </source>
</evidence>
<reference evidence="8" key="1">
    <citation type="submission" date="2025-05" db="UniProtKB">
        <authorList>
            <consortium name="RefSeq"/>
        </authorList>
    </citation>
    <scope>NUCLEOTIDE SEQUENCE [LARGE SCALE GENOMIC DNA]</scope>
</reference>
<evidence type="ECO:0000259" key="7">
    <source>
        <dbReference type="PROSITE" id="PS50071"/>
    </source>
</evidence>
<proteinExistence type="predicted"/>
<keyword evidence="1 4" id="KW-0238">DNA-binding</keyword>
<feature type="compositionally biased region" description="Polar residues" evidence="6">
    <location>
        <begin position="33"/>
        <end position="49"/>
    </location>
</feature>
<evidence type="ECO:0000256" key="4">
    <source>
        <dbReference type="PROSITE-ProRule" id="PRU00108"/>
    </source>
</evidence>
<feature type="region of interest" description="Disordered" evidence="6">
    <location>
        <begin position="1"/>
        <end position="210"/>
    </location>
</feature>
<protein>
    <submittedName>
        <fullName evidence="9">Homeobox protein VENTX</fullName>
    </submittedName>
</protein>
<dbReference type="Pfam" id="PF00046">
    <property type="entry name" value="Homeodomain"/>
    <property type="match status" value="1"/>
</dbReference>
<sequence length="377" mass="40511">MPVPPGYRLAPAPAGIEATDPTRLSAQKPRQGLLSQTSFTPDSGRQQRSLDPPAHAPRGAQGPPAQPCAPPGPPNQQALTSPQLTLRPAPTVYPAEDPRSQPLPSIPGRILSKAVCPAMPPSSPVPSGCKPTSSFGSVDWLSQSSHVERSHTSRPAEDSQENFSAQARGSSRGEPPQTQGEEEVKFSEVSAPGTPTAGLSKEPDTTRAPRVRTAFTVEQVSTLESSFQHRRYLGPLERRRLAREMRLSEVQIKTWFQNRRMKHKRQLQDSQLKVPFSGALYTPLASCPPPSALGDSLQLLYPWASLPGPPALVQPPGFFWGPCQMEQASLPSAWASCSGRPLTCCLPDPGGQVHMLGLALSWGPWGLCALPDIGDAF</sequence>
<dbReference type="PANTHER" id="PTHR24327">
    <property type="entry name" value="HOMEOBOX PROTEIN"/>
    <property type="match status" value="1"/>
</dbReference>
<feature type="compositionally biased region" description="Polar residues" evidence="6">
    <location>
        <begin position="130"/>
        <end position="145"/>
    </location>
</feature>
<feature type="compositionally biased region" description="Basic and acidic residues" evidence="6">
    <location>
        <begin position="146"/>
        <end position="157"/>
    </location>
</feature>
<dbReference type="Proteomes" id="UP001652662">
    <property type="component" value="Chromosome 1"/>
</dbReference>